<dbReference type="Proteomes" id="UP000218934">
    <property type="component" value="Unassembled WGS sequence"/>
</dbReference>
<feature type="transmembrane region" description="Helical" evidence="1">
    <location>
        <begin position="12"/>
        <end position="36"/>
    </location>
</feature>
<evidence type="ECO:0000259" key="2">
    <source>
        <dbReference type="Pfam" id="PF07290"/>
    </source>
</evidence>
<feature type="transmembrane region" description="Helical" evidence="1">
    <location>
        <begin position="80"/>
        <end position="103"/>
    </location>
</feature>
<protein>
    <submittedName>
        <fullName evidence="4">DUF1449 domain-containing protein</fullName>
    </submittedName>
</protein>
<gene>
    <name evidence="4" type="ORF">COO09_00435</name>
</gene>
<keyword evidence="1" id="KW-0472">Membrane</keyword>
<evidence type="ECO:0000256" key="1">
    <source>
        <dbReference type="SAM" id="Phobius"/>
    </source>
</evidence>
<reference evidence="4 5" key="1">
    <citation type="submission" date="2017-09" db="EMBL/GenBank/DDBJ databases">
        <title>The Catabolism of 3,6-Dichlorosalicylic acid is Initiated by the Cytochrome P450 Monooxygenase DsmABC in Rhizorhabdus dicambivorans Ndbn-20.</title>
        <authorList>
            <person name="Na L."/>
        </authorList>
    </citation>
    <scope>NUCLEOTIDE SEQUENCE [LARGE SCALE GENOMIC DNA]</scope>
    <source>
        <strain evidence="4 5">Ndbn-20m</strain>
    </source>
</reference>
<dbReference type="Pfam" id="PF07290">
    <property type="entry name" value="YqiJ_OB"/>
    <property type="match status" value="1"/>
</dbReference>
<comment type="caution">
    <text evidence="4">The sequence shown here is derived from an EMBL/GenBank/DDBJ whole genome shotgun (WGS) entry which is preliminary data.</text>
</comment>
<evidence type="ECO:0000259" key="3">
    <source>
        <dbReference type="Pfam" id="PF21001"/>
    </source>
</evidence>
<keyword evidence="5" id="KW-1185">Reference proteome</keyword>
<dbReference type="EMBL" id="NWUF01000001">
    <property type="protein sequence ID" value="PCE44146.1"/>
    <property type="molecule type" value="Genomic_DNA"/>
</dbReference>
<feature type="domain" description="Inner membrane protein YqiJ OB-fold" evidence="2">
    <location>
        <begin position="130"/>
        <end position="192"/>
    </location>
</feature>
<dbReference type="KEGG" id="rdi:CMV14_11050"/>
<feature type="transmembrane region" description="Helical" evidence="1">
    <location>
        <begin position="48"/>
        <end position="73"/>
    </location>
</feature>
<sequence length="205" mass="21571">MLSFLGAGENLAFVIALAIMMLIGLVEAVGLGGSAIGHDMDIDGDGGWLNWLGVGQLPLLMLLVVFLASFGLIGLIGQQAVLGMTGALLPGWIAIPAAGAAALPTTSLSARLLGRIIPRDETTAIGIDQLVGLHAEIIVGTASQGSPAKARVRDFHGQTHYVMAEPDMPDARFAEGDEILLVRREGHVFRAISSDRPPFSNWIDR</sequence>
<dbReference type="InterPro" id="IPR010840">
    <property type="entry name" value="YqiJ_OB"/>
</dbReference>
<dbReference type="OrthoDB" id="7207054at2"/>
<feature type="domain" description="Inner membrane protein YqiJ N-terminal" evidence="3">
    <location>
        <begin position="10"/>
        <end position="106"/>
    </location>
</feature>
<dbReference type="AlphaFoldDB" id="A0A2A4G294"/>
<keyword evidence="1" id="KW-1133">Transmembrane helix</keyword>
<dbReference type="Pfam" id="PF21001">
    <property type="entry name" value="YqiJ_N"/>
    <property type="match status" value="1"/>
</dbReference>
<proteinExistence type="predicted"/>
<keyword evidence="1" id="KW-0812">Transmembrane</keyword>
<organism evidence="4 5">
    <name type="scientific">Rhizorhabdus dicambivorans</name>
    <dbReference type="NCBI Taxonomy" id="1850238"/>
    <lineage>
        <taxon>Bacteria</taxon>
        <taxon>Pseudomonadati</taxon>
        <taxon>Pseudomonadota</taxon>
        <taxon>Alphaproteobacteria</taxon>
        <taxon>Sphingomonadales</taxon>
        <taxon>Sphingomonadaceae</taxon>
        <taxon>Rhizorhabdus</taxon>
    </lineage>
</organism>
<accession>A0A2A4G294</accession>
<dbReference type="RefSeq" id="WP_066958955.1">
    <property type="nucleotide sequence ID" value="NZ_CP023449.1"/>
</dbReference>
<name>A0A2A4G294_9SPHN</name>
<dbReference type="InterPro" id="IPR048376">
    <property type="entry name" value="YqiJ_N"/>
</dbReference>
<evidence type="ECO:0000313" key="4">
    <source>
        <dbReference type="EMBL" id="PCE44146.1"/>
    </source>
</evidence>
<evidence type="ECO:0000313" key="5">
    <source>
        <dbReference type="Proteomes" id="UP000218934"/>
    </source>
</evidence>